<organism evidence="14 15">
    <name type="scientific">Kryptolebias marmoratus</name>
    <name type="common">Mangrove killifish</name>
    <name type="synonym">Rivulus marmoratus</name>
    <dbReference type="NCBI Taxonomy" id="37003"/>
    <lineage>
        <taxon>Eukaryota</taxon>
        <taxon>Metazoa</taxon>
        <taxon>Chordata</taxon>
        <taxon>Craniata</taxon>
        <taxon>Vertebrata</taxon>
        <taxon>Euteleostomi</taxon>
        <taxon>Actinopterygii</taxon>
        <taxon>Neopterygii</taxon>
        <taxon>Teleostei</taxon>
        <taxon>Neoteleostei</taxon>
        <taxon>Acanthomorphata</taxon>
        <taxon>Ovalentaria</taxon>
        <taxon>Atherinomorphae</taxon>
        <taxon>Cyprinodontiformes</taxon>
        <taxon>Rivulidae</taxon>
        <taxon>Kryptolebias</taxon>
    </lineage>
</organism>
<evidence type="ECO:0000256" key="4">
    <source>
        <dbReference type="ARBA" id="ARBA00022737"/>
    </source>
</evidence>
<evidence type="ECO:0000259" key="13">
    <source>
        <dbReference type="PROSITE" id="PS50157"/>
    </source>
</evidence>
<evidence type="ECO:0000256" key="6">
    <source>
        <dbReference type="ARBA" id="ARBA00022833"/>
    </source>
</evidence>
<evidence type="ECO:0000313" key="15">
    <source>
        <dbReference type="Proteomes" id="UP000264800"/>
    </source>
</evidence>
<comment type="similarity">
    <text evidence="2">Belongs to the krueppel C2H2-type zinc-finger protein family.</text>
</comment>
<dbReference type="FunFam" id="3.30.160.60:FF:002343">
    <property type="entry name" value="Zinc finger protein 33A"/>
    <property type="match status" value="1"/>
</dbReference>
<feature type="domain" description="C2H2-type" evidence="13">
    <location>
        <begin position="100"/>
        <end position="127"/>
    </location>
</feature>
<keyword evidence="15" id="KW-1185">Reference proteome</keyword>
<dbReference type="Pfam" id="PF00096">
    <property type="entry name" value="zf-C2H2"/>
    <property type="match status" value="3"/>
</dbReference>
<dbReference type="PROSITE" id="PS00028">
    <property type="entry name" value="ZINC_FINGER_C2H2_1"/>
    <property type="match status" value="7"/>
</dbReference>
<keyword evidence="6" id="KW-0862">Zinc</keyword>
<feature type="domain" description="C2H2-type" evidence="13">
    <location>
        <begin position="263"/>
        <end position="290"/>
    </location>
</feature>
<dbReference type="PANTHER" id="PTHR24408">
    <property type="entry name" value="ZINC FINGER PROTEIN"/>
    <property type="match status" value="1"/>
</dbReference>
<evidence type="ECO:0000256" key="7">
    <source>
        <dbReference type="ARBA" id="ARBA00023015"/>
    </source>
</evidence>
<dbReference type="OMA" id="LVAELWW"/>
<feature type="domain" description="C2H2-type" evidence="13">
    <location>
        <begin position="126"/>
        <end position="153"/>
    </location>
</feature>
<evidence type="ECO:0000313" key="14">
    <source>
        <dbReference type="Ensembl" id="ENSKMAP00000010253.1"/>
    </source>
</evidence>
<dbReference type="GO" id="GO:0008270">
    <property type="term" value="F:zinc ion binding"/>
    <property type="evidence" value="ECO:0007669"/>
    <property type="project" value="UniProtKB-KW"/>
</dbReference>
<dbReference type="InterPro" id="IPR013087">
    <property type="entry name" value="Znf_C2H2_type"/>
</dbReference>
<evidence type="ECO:0000256" key="11">
    <source>
        <dbReference type="PROSITE-ProRule" id="PRU00042"/>
    </source>
</evidence>
<dbReference type="Ensembl" id="ENSKMAT00000010415.1">
    <property type="protein sequence ID" value="ENSKMAP00000010253.1"/>
    <property type="gene ID" value="ENSKMAG00000007699.1"/>
</dbReference>
<feature type="domain" description="C2H2-type" evidence="13">
    <location>
        <begin position="235"/>
        <end position="262"/>
    </location>
</feature>
<evidence type="ECO:0000256" key="2">
    <source>
        <dbReference type="ARBA" id="ARBA00006991"/>
    </source>
</evidence>
<evidence type="ECO:0000256" key="1">
    <source>
        <dbReference type="ARBA" id="ARBA00004123"/>
    </source>
</evidence>
<evidence type="ECO:0000256" key="8">
    <source>
        <dbReference type="ARBA" id="ARBA00023125"/>
    </source>
</evidence>
<evidence type="ECO:0000256" key="12">
    <source>
        <dbReference type="SAM" id="MobiDB-lite"/>
    </source>
</evidence>
<dbReference type="Pfam" id="PF13894">
    <property type="entry name" value="zf-C2H2_4"/>
    <property type="match status" value="1"/>
</dbReference>
<dbReference type="SMART" id="SM00355">
    <property type="entry name" value="ZnF_C2H2"/>
    <property type="match status" value="7"/>
</dbReference>
<dbReference type="FunFam" id="3.30.160.60:FF:000562">
    <property type="entry name" value="Zinc finger protein 786"/>
    <property type="match status" value="1"/>
</dbReference>
<reference evidence="14" key="2">
    <citation type="submission" date="2025-09" db="UniProtKB">
        <authorList>
            <consortium name="Ensembl"/>
        </authorList>
    </citation>
    <scope>IDENTIFICATION</scope>
</reference>
<protein>
    <recommendedName>
        <fullName evidence="13">C2H2-type domain-containing protein</fullName>
    </recommendedName>
</protein>
<dbReference type="GO" id="GO:0043565">
    <property type="term" value="F:sequence-specific DNA binding"/>
    <property type="evidence" value="ECO:0007669"/>
    <property type="project" value="TreeGrafter"/>
</dbReference>
<dbReference type="GeneTree" id="ENSGT01150000286939"/>
<proteinExistence type="inferred from homology"/>
<dbReference type="GO" id="GO:0005634">
    <property type="term" value="C:nucleus"/>
    <property type="evidence" value="ECO:0007669"/>
    <property type="project" value="UniProtKB-SubCell"/>
</dbReference>
<evidence type="ECO:0000256" key="10">
    <source>
        <dbReference type="ARBA" id="ARBA00023242"/>
    </source>
</evidence>
<dbReference type="SUPFAM" id="SSF57667">
    <property type="entry name" value="beta-beta-alpha zinc fingers"/>
    <property type="match status" value="4"/>
</dbReference>
<dbReference type="GO" id="GO:0000981">
    <property type="term" value="F:DNA-binding transcription factor activity, RNA polymerase II-specific"/>
    <property type="evidence" value="ECO:0007669"/>
    <property type="project" value="TreeGrafter"/>
</dbReference>
<keyword evidence="10" id="KW-0539">Nucleus</keyword>
<keyword evidence="9" id="KW-0804">Transcription</keyword>
<name>A0A3Q3A1W7_KRYMA</name>
<dbReference type="Proteomes" id="UP000264800">
    <property type="component" value="Unplaced"/>
</dbReference>
<keyword evidence="3" id="KW-0479">Metal-binding</keyword>
<feature type="region of interest" description="Disordered" evidence="12">
    <location>
        <begin position="1"/>
        <end position="65"/>
    </location>
</feature>
<comment type="subcellular location">
    <subcellularLocation>
        <location evidence="1">Nucleus</location>
    </subcellularLocation>
</comment>
<dbReference type="AlphaFoldDB" id="A0A3Q3A1W7"/>
<keyword evidence="7" id="KW-0805">Transcription regulation</keyword>
<dbReference type="PANTHER" id="PTHR24408:SF58">
    <property type="entry name" value="TRANSCRIPTION FACTOR (TFIIIA), PUTATIVE (AFU_ORTHOLOGUE AFUA_1G05150)-RELATED"/>
    <property type="match status" value="1"/>
</dbReference>
<dbReference type="Pfam" id="PF13912">
    <property type="entry name" value="zf-C2H2_6"/>
    <property type="match status" value="1"/>
</dbReference>
<feature type="domain" description="C2H2-type" evidence="13">
    <location>
        <begin position="154"/>
        <end position="181"/>
    </location>
</feature>
<dbReference type="FunFam" id="3.30.160.60:FF:002349">
    <property type="entry name" value="Zinc finger and BTB domain-containing 40"/>
    <property type="match status" value="1"/>
</dbReference>
<sequence>QPVCSERRRGRSSSNISALQEELDSDEDAAEISLGDQDRDDDWKPDPEELLPAGNERKRSRRVLEGEEKRKRPCKVCGLWYRAAGGLIRHAWSHLDDPQSVCGVCAESFASPQELKEHLQSHQKTNECSYCGKTFITTTGLNNHISLHTGDRPFKCNVCNKAFAYKSALSVHRWVHMEEKPHRCDLCPRSFGLNAQLTAHRKCHANRDKYICNLCGRSLYDLSFKLQGTLGERPFVCSVCSKGFLNTSELRNHMRVHTGEAPFGCSECGRFFKLRSTLKAHILTHSGIKRFICAVCGKQNFGGRTLVSRTLVSRTLVAELWWQNFGEQNFGGRTLVSRTLVSRTLVAELWWQNFGEQNHHVWNLS</sequence>
<accession>A0A3Q3A1W7</accession>
<keyword evidence="5 11" id="KW-0863">Zinc-finger</keyword>
<dbReference type="PROSITE" id="PS50157">
    <property type="entry name" value="ZINC_FINGER_C2H2_2"/>
    <property type="match status" value="6"/>
</dbReference>
<feature type="domain" description="C2H2-type" evidence="13">
    <location>
        <begin position="182"/>
        <end position="209"/>
    </location>
</feature>
<dbReference type="FunFam" id="3.30.160.60:FF:000446">
    <property type="entry name" value="Zinc finger protein"/>
    <property type="match status" value="1"/>
</dbReference>
<keyword evidence="4" id="KW-0677">Repeat</keyword>
<evidence type="ECO:0000256" key="5">
    <source>
        <dbReference type="ARBA" id="ARBA00022771"/>
    </source>
</evidence>
<dbReference type="InterPro" id="IPR036236">
    <property type="entry name" value="Znf_C2H2_sf"/>
</dbReference>
<reference evidence="14" key="1">
    <citation type="submission" date="2025-08" db="UniProtKB">
        <authorList>
            <consortium name="Ensembl"/>
        </authorList>
    </citation>
    <scope>IDENTIFICATION</scope>
</reference>
<evidence type="ECO:0000256" key="9">
    <source>
        <dbReference type="ARBA" id="ARBA00023163"/>
    </source>
</evidence>
<dbReference type="Gene3D" id="3.30.160.60">
    <property type="entry name" value="Classic Zinc Finger"/>
    <property type="match status" value="6"/>
</dbReference>
<keyword evidence="8" id="KW-0238">DNA-binding</keyword>
<evidence type="ECO:0000256" key="3">
    <source>
        <dbReference type="ARBA" id="ARBA00022723"/>
    </source>
</evidence>
<feature type="compositionally biased region" description="Acidic residues" evidence="12">
    <location>
        <begin position="21"/>
        <end position="30"/>
    </location>
</feature>